<protein>
    <submittedName>
        <fullName evidence="1">Uncharacterized protein</fullName>
    </submittedName>
</protein>
<reference evidence="1" key="1">
    <citation type="submission" date="2022-06" db="EMBL/GenBank/DDBJ databases">
        <title>Genome sequence of Phormidium yuhuli AB48 isolated from an industrial photobioreactor environment.</title>
        <authorList>
            <person name="Qiu Y."/>
            <person name="Noonan A.J.C."/>
            <person name="Dofher K."/>
            <person name="Koch M."/>
            <person name="Kieft B."/>
            <person name="Lin X."/>
            <person name="Ziels R.M."/>
            <person name="Hallam S.J."/>
        </authorList>
    </citation>
    <scope>NUCLEOTIDE SEQUENCE</scope>
    <source>
        <strain evidence="1">AB48</strain>
    </source>
</reference>
<organism evidence="1 2">
    <name type="scientific">Phormidium yuhuli AB48</name>
    <dbReference type="NCBI Taxonomy" id="2940671"/>
    <lineage>
        <taxon>Bacteria</taxon>
        <taxon>Bacillati</taxon>
        <taxon>Cyanobacteriota</taxon>
        <taxon>Cyanophyceae</taxon>
        <taxon>Oscillatoriophycideae</taxon>
        <taxon>Oscillatoriales</taxon>
        <taxon>Oscillatoriaceae</taxon>
        <taxon>Phormidium</taxon>
        <taxon>Phormidium yuhuli</taxon>
    </lineage>
</organism>
<sequence>MVPITGHCCHQEELAIAMPKPQPSFNLKRLKQLQSRIDKDKDLGEFWEFYMDYFADHPEFLDFGGRIEHPFLSEIIPSLSETMVKRKPKTILFIGIPDYDFVHGSFQLPNRVGAFVYFEKKLKGVLAISEFTGSGMTKFSRFTGYPVEKN</sequence>
<evidence type="ECO:0000313" key="1">
    <source>
        <dbReference type="EMBL" id="USR91416.1"/>
    </source>
</evidence>
<evidence type="ECO:0000313" key="2">
    <source>
        <dbReference type="Proteomes" id="UP001056708"/>
    </source>
</evidence>
<keyword evidence="2" id="KW-1185">Reference proteome</keyword>
<gene>
    <name evidence="1" type="ORF">NEA10_01360</name>
</gene>
<proteinExistence type="predicted"/>
<name>A0ABY5ARL4_9CYAN</name>
<dbReference type="EMBL" id="CP098611">
    <property type="protein sequence ID" value="USR91416.1"/>
    <property type="molecule type" value="Genomic_DNA"/>
</dbReference>
<dbReference type="Proteomes" id="UP001056708">
    <property type="component" value="Chromosome"/>
</dbReference>
<accession>A0ABY5ARL4</accession>
<dbReference type="RefSeq" id="WP_252663441.1">
    <property type="nucleotide sequence ID" value="NZ_CP098611.1"/>
</dbReference>